<sequence>MDFFDGYPVKEGFKGDGWELENCKLTHEANPESFEIPSSEEASLVKIGDLLRLHFTLTGPVEKGVPRAERMWVEVCIIQENCFYGHLTNEPIAIESLTPGDVIQFNWSHVAQIYIRRDDPRHSENA</sequence>
<dbReference type="PANTHER" id="PTHR38743">
    <property type="entry name" value="SIMILAR TO GLYOXYLASE I FAMILY PROTEIN"/>
    <property type="match status" value="1"/>
</dbReference>
<proteinExistence type="predicted"/>
<dbReference type="InterPro" id="IPR018756">
    <property type="entry name" value="DUF2314"/>
</dbReference>
<accession>A0ABY2UHT8</accession>
<evidence type="ECO:0000259" key="1">
    <source>
        <dbReference type="Pfam" id="PF10077"/>
    </source>
</evidence>
<comment type="caution">
    <text evidence="2">The sequence shown here is derived from an EMBL/GenBank/DDBJ whole genome shotgun (WGS) entry which is preliminary data.</text>
</comment>
<protein>
    <submittedName>
        <fullName evidence="2">DUF2314 domain-containing protein</fullName>
    </submittedName>
</protein>
<feature type="domain" description="DUF2314" evidence="1">
    <location>
        <begin position="56"/>
        <end position="111"/>
    </location>
</feature>
<dbReference type="Pfam" id="PF10077">
    <property type="entry name" value="DUF2314"/>
    <property type="match status" value="1"/>
</dbReference>
<dbReference type="EMBL" id="VANI01000039">
    <property type="protein sequence ID" value="TLM73181.1"/>
    <property type="molecule type" value="Genomic_DNA"/>
</dbReference>
<dbReference type="RefSeq" id="WP_138237367.1">
    <property type="nucleotide sequence ID" value="NZ_VANI01000039.1"/>
</dbReference>
<keyword evidence="3" id="KW-1185">Reference proteome</keyword>
<reference evidence="2 3" key="1">
    <citation type="submission" date="2019-05" db="EMBL/GenBank/DDBJ databases">
        <title>Microbulbifer harenosus sp. nov., an alginate-degrading bacterium isolated from coastal sand.</title>
        <authorList>
            <person name="Huang H."/>
            <person name="Mo K."/>
            <person name="Bao S."/>
        </authorList>
    </citation>
    <scope>NUCLEOTIDE SEQUENCE [LARGE SCALE GENOMIC DNA]</scope>
    <source>
        <strain evidence="2 3">HB161719</strain>
    </source>
</reference>
<dbReference type="Proteomes" id="UP000306791">
    <property type="component" value="Unassembled WGS sequence"/>
</dbReference>
<gene>
    <name evidence="2" type="ORF">FDY93_19185</name>
</gene>
<name>A0ABY2UHT8_9GAMM</name>
<dbReference type="PANTHER" id="PTHR38743:SF2">
    <property type="entry name" value="DUF2185 DOMAIN-CONTAINING PROTEIN"/>
    <property type="match status" value="1"/>
</dbReference>
<evidence type="ECO:0000313" key="3">
    <source>
        <dbReference type="Proteomes" id="UP000306791"/>
    </source>
</evidence>
<organism evidence="2 3">
    <name type="scientific">Microbulbifer harenosus</name>
    <dbReference type="NCBI Taxonomy" id="2576840"/>
    <lineage>
        <taxon>Bacteria</taxon>
        <taxon>Pseudomonadati</taxon>
        <taxon>Pseudomonadota</taxon>
        <taxon>Gammaproteobacteria</taxon>
        <taxon>Cellvibrionales</taxon>
        <taxon>Microbulbiferaceae</taxon>
        <taxon>Microbulbifer</taxon>
    </lineage>
</organism>
<evidence type="ECO:0000313" key="2">
    <source>
        <dbReference type="EMBL" id="TLM73181.1"/>
    </source>
</evidence>